<dbReference type="InterPro" id="IPR036291">
    <property type="entry name" value="NAD(P)-bd_dom_sf"/>
</dbReference>
<evidence type="ECO:0000256" key="1">
    <source>
        <dbReference type="ARBA" id="ARBA00022450"/>
    </source>
</evidence>
<evidence type="ECO:0000259" key="4">
    <source>
        <dbReference type="Pfam" id="PF07993"/>
    </source>
</evidence>
<dbReference type="SUPFAM" id="SSF51735">
    <property type="entry name" value="NAD(P)-binding Rossmann-fold domains"/>
    <property type="match status" value="1"/>
</dbReference>
<keyword evidence="1" id="KW-0596">Phosphopantetheine</keyword>
<organism evidence="5 6">
    <name type="scientific">Phanerochaete carnosa (strain HHB-10118-sp)</name>
    <name type="common">White-rot fungus</name>
    <name type="synonym">Peniophora carnosa</name>
    <dbReference type="NCBI Taxonomy" id="650164"/>
    <lineage>
        <taxon>Eukaryota</taxon>
        <taxon>Fungi</taxon>
        <taxon>Dikarya</taxon>
        <taxon>Basidiomycota</taxon>
        <taxon>Agaricomycotina</taxon>
        <taxon>Agaricomycetes</taxon>
        <taxon>Polyporales</taxon>
        <taxon>Phanerochaetaceae</taxon>
        <taxon>Phanerochaete</taxon>
    </lineage>
</organism>
<reference evidence="5 6" key="1">
    <citation type="journal article" date="2012" name="BMC Genomics">
        <title>Comparative genomics of the white-rot fungi, Phanerochaete carnosa and P. chrysosporium, to elucidate the genetic basis of the distinct wood types they colonize.</title>
        <authorList>
            <person name="Suzuki H."/>
            <person name="MacDonald J."/>
            <person name="Syed K."/>
            <person name="Salamov A."/>
            <person name="Hori C."/>
            <person name="Aerts A."/>
            <person name="Henrissat B."/>
            <person name="Wiebenga A."/>
            <person name="vanKuyk P.A."/>
            <person name="Barry K."/>
            <person name="Lindquist E."/>
            <person name="LaButti K."/>
            <person name="Lapidus A."/>
            <person name="Lucas S."/>
            <person name="Coutinho P."/>
            <person name="Gong Y."/>
            <person name="Samejima M."/>
            <person name="Mahadevan R."/>
            <person name="Abou-Zaid M."/>
            <person name="de Vries R.P."/>
            <person name="Igarashi K."/>
            <person name="Yadav J.S."/>
            <person name="Grigoriev I.V."/>
            <person name="Master E.R."/>
        </authorList>
    </citation>
    <scope>NUCLEOTIDE SEQUENCE [LARGE SCALE GENOMIC DNA]</scope>
    <source>
        <strain evidence="5 6">HHB-10118-sp</strain>
    </source>
</reference>
<evidence type="ECO:0008006" key="7">
    <source>
        <dbReference type="Google" id="ProtNLM"/>
    </source>
</evidence>
<evidence type="ECO:0000259" key="3">
    <source>
        <dbReference type="Pfam" id="PF00501"/>
    </source>
</evidence>
<dbReference type="InParanoid" id="K5UK84"/>
<dbReference type="STRING" id="650164.K5UK84"/>
<name>K5UK84_PHACS</name>
<dbReference type="InterPro" id="IPR020845">
    <property type="entry name" value="AMP-binding_CS"/>
</dbReference>
<feature type="domain" description="Thioester reductase (TE)" evidence="4">
    <location>
        <begin position="707"/>
        <end position="939"/>
    </location>
</feature>
<dbReference type="InterPro" id="IPR051414">
    <property type="entry name" value="Adenylate-forming_Reductase"/>
</dbReference>
<dbReference type="PROSITE" id="PS00455">
    <property type="entry name" value="AMP_BINDING"/>
    <property type="match status" value="1"/>
</dbReference>
<dbReference type="OrthoDB" id="429813at2759"/>
<evidence type="ECO:0000256" key="2">
    <source>
        <dbReference type="ARBA" id="ARBA00022553"/>
    </source>
</evidence>
<dbReference type="PANTHER" id="PTHR43439">
    <property type="entry name" value="PHENYLACETATE-COENZYME A LIGASE"/>
    <property type="match status" value="1"/>
</dbReference>
<keyword evidence="2" id="KW-0597">Phosphoprotein</keyword>
<dbReference type="SUPFAM" id="SSF56801">
    <property type="entry name" value="Acetyl-CoA synthetase-like"/>
    <property type="match status" value="1"/>
</dbReference>
<protein>
    <recommendedName>
        <fullName evidence="7">Polyketide synthase phosphopantetheine-binding domain-containing protein</fullName>
    </recommendedName>
</protein>
<dbReference type="GeneID" id="18908171"/>
<dbReference type="Pfam" id="PF07993">
    <property type="entry name" value="NAD_binding_4"/>
    <property type="match status" value="1"/>
</dbReference>
<accession>K5UK84</accession>
<feature type="domain" description="AMP-dependent synthetase/ligase" evidence="3">
    <location>
        <begin position="42"/>
        <end position="346"/>
    </location>
</feature>
<dbReference type="HOGENOM" id="CLU_002220_1_0_1"/>
<gene>
    <name evidence="5" type="ORF">PHACADRAFT_130503</name>
</gene>
<keyword evidence="6" id="KW-1185">Reference proteome</keyword>
<dbReference type="Pfam" id="PF23562">
    <property type="entry name" value="AMP-binding_C_3"/>
    <property type="match status" value="1"/>
</dbReference>
<dbReference type="Pfam" id="PF00501">
    <property type="entry name" value="AMP-binding"/>
    <property type="match status" value="1"/>
</dbReference>
<dbReference type="KEGG" id="pco:PHACADRAFT_130503"/>
<evidence type="ECO:0000313" key="6">
    <source>
        <dbReference type="Proteomes" id="UP000008370"/>
    </source>
</evidence>
<dbReference type="AlphaFoldDB" id="K5UK84"/>
<dbReference type="InterPro" id="IPR000873">
    <property type="entry name" value="AMP-dep_synth/lig_dom"/>
</dbReference>
<dbReference type="InterPro" id="IPR042099">
    <property type="entry name" value="ANL_N_sf"/>
</dbReference>
<sequence>MDTHLPPLDGTLLTILDIVDFHATHNANNPWFIFLSKDSPEELVPISHHEMAQASHRIAHRMRPNREGPDAEVVVLLVNTDAILCIAVILGLIRAGLVPYPISPRNSPQGVCHILETVSCTRIIAHTPTAALAEQVQSGMQAKGVKLRVDELPSLLETFPKLGRDANAIAAEVQLYPPPGKPVDVRTPVLYLHSSGSTGYPKSIHFTHRRMLQWIARDYFSQDGVRYGTMGLASFHTLGIMLQLIHPLATGAEVVVYTPQYPEPPVVAHPQNAYEVAKLAKCNALAVSPSFIEAWLHSKEILEYLKTLNVLMFGGGPLAVSTGDKLVQMGVRLHSGYGSTEIGNAYVAWGEIPAISHEPDPNWAWFHASPNTPNVKWDPQGDGTYELVVYETDNYDLPVHNVPGERAYATSDLVEPHPTKPNLWRIVGRKDDVIILSTGEKIVPVSQEGYIAASPLVSGCMMFGREREQPGIIVEPQPAHAVDPNDMAALAEFRNKIWTHVEEANAQAPGFAKIFKEMILVTDPDKSLPRAAKRTIIRNQALAIYKEKIEQLYETISASTDNQDISPPRSWEAADLEPWLTEQAESFVSHGRPIALAIDLFQQGFDRQVTLSATFYRNRIIGALRASGTLRVRQAAQRVPANLVFECPSVQQLASALAALVDQSADTRAQRSPADEIREMIAKYTTDMSRARVGKAADVGAVPVVLLTGSTGNIGSHILACLLAEPRIARVYALNRPSADPHGRLAAAFRERGLPEKALDDPRLVSLVGDVTHERFGLDEAQYNDILASATHVIHNAWTVNFKLALQSFEDQAAGVRKLVDIAAAIERPVRLLVTSSIGVANAWNPAEGPVPEQPLSNPESGAGTGYAASKYVVEHILSAAREKDVLATAVRMGQVCGPKETGAWGTTEWMPFLTKSSVVLGCLPALSGSVAWVPLDAIGEAYVDWVLAQDALPALINVVHPRPTTWDVVLHGLRQELGGNLPVVSLEEWVMKLEERAKNPSAEDLVQIPALKIMEFFRSLVRPAAARDGAGAAGAEGPMGLAYETAALPRSSPTMRELQPMSAEHARAWVRFWKAKGFIA</sequence>
<dbReference type="Gene3D" id="3.40.50.720">
    <property type="entry name" value="NAD(P)-binding Rossmann-like Domain"/>
    <property type="match status" value="1"/>
</dbReference>
<dbReference type="InterPro" id="IPR013120">
    <property type="entry name" value="FAR_NAD-bd"/>
</dbReference>
<dbReference type="RefSeq" id="XP_007401207.1">
    <property type="nucleotide sequence ID" value="XM_007401145.1"/>
</dbReference>
<dbReference type="EMBL" id="JH930479">
    <property type="protein sequence ID" value="EKM50011.1"/>
    <property type="molecule type" value="Genomic_DNA"/>
</dbReference>
<proteinExistence type="predicted"/>
<dbReference type="Gene3D" id="3.40.50.12780">
    <property type="entry name" value="N-terminal domain of ligase-like"/>
    <property type="match status" value="1"/>
</dbReference>
<dbReference type="PANTHER" id="PTHR43439:SF2">
    <property type="entry name" value="ENZYME, PUTATIVE (JCVI)-RELATED"/>
    <property type="match status" value="1"/>
</dbReference>
<evidence type="ECO:0000313" key="5">
    <source>
        <dbReference type="EMBL" id="EKM50011.1"/>
    </source>
</evidence>
<dbReference type="Proteomes" id="UP000008370">
    <property type="component" value="Unassembled WGS sequence"/>
</dbReference>